<dbReference type="InterPro" id="IPR049708">
    <property type="entry name" value="PP0621-like"/>
</dbReference>
<reference evidence="2 3" key="1">
    <citation type="submission" date="2018-07" db="EMBL/GenBank/DDBJ databases">
        <title>Genomic Encyclopedia of Type Strains, Phase IV (KMG-IV): sequencing the most valuable type-strain genomes for metagenomic binning, comparative biology and taxonomic classification.</title>
        <authorList>
            <person name="Goeker M."/>
        </authorList>
    </citation>
    <scope>NUCLEOTIDE SEQUENCE [LARGE SCALE GENOMIC DNA]</scope>
    <source>
        <strain evidence="2 3">DSM 26407</strain>
    </source>
</reference>
<gene>
    <name evidence="2" type="ORF">DFQ59_106103</name>
</gene>
<dbReference type="NCBIfam" id="NF041023">
    <property type="entry name" value="PP0621_fam"/>
    <property type="match status" value="1"/>
</dbReference>
<evidence type="ECO:0008006" key="4">
    <source>
        <dbReference type="Google" id="ProtNLM"/>
    </source>
</evidence>
<protein>
    <recommendedName>
        <fullName evidence="4">MYND finger</fullName>
    </recommendedName>
</protein>
<dbReference type="EMBL" id="QPJY01000006">
    <property type="protein sequence ID" value="RCX29871.1"/>
    <property type="molecule type" value="Genomic_DNA"/>
</dbReference>
<dbReference type="AlphaFoldDB" id="A0A369C8K2"/>
<sequence length="93" mass="10578">MHRRPGRITLVFMNLFRLIALAIIVWLAWHFLRRWREGSRLPARRPPAAVPTERMLRCAHCGVFVPAAEALMRDGQPYCCARHRDAEAGGTGA</sequence>
<organism evidence="2 3">
    <name type="scientific">Thioalbus denitrificans</name>
    <dbReference type="NCBI Taxonomy" id="547122"/>
    <lineage>
        <taxon>Bacteria</taxon>
        <taxon>Pseudomonadati</taxon>
        <taxon>Pseudomonadota</taxon>
        <taxon>Gammaproteobacteria</taxon>
        <taxon>Chromatiales</taxon>
        <taxon>Ectothiorhodospiraceae</taxon>
        <taxon>Thioalbus</taxon>
    </lineage>
</organism>
<evidence type="ECO:0000256" key="1">
    <source>
        <dbReference type="SAM" id="Phobius"/>
    </source>
</evidence>
<comment type="caution">
    <text evidence="2">The sequence shown here is derived from an EMBL/GenBank/DDBJ whole genome shotgun (WGS) entry which is preliminary data.</text>
</comment>
<name>A0A369C8K2_9GAMM</name>
<keyword evidence="1" id="KW-0812">Transmembrane</keyword>
<dbReference type="Proteomes" id="UP000252707">
    <property type="component" value="Unassembled WGS sequence"/>
</dbReference>
<feature type="transmembrane region" description="Helical" evidence="1">
    <location>
        <begin position="12"/>
        <end position="32"/>
    </location>
</feature>
<keyword evidence="1" id="KW-0472">Membrane</keyword>
<keyword evidence="3" id="KW-1185">Reference proteome</keyword>
<proteinExistence type="predicted"/>
<keyword evidence="1" id="KW-1133">Transmembrane helix</keyword>
<evidence type="ECO:0000313" key="3">
    <source>
        <dbReference type="Proteomes" id="UP000252707"/>
    </source>
</evidence>
<accession>A0A369C8K2</accession>
<evidence type="ECO:0000313" key="2">
    <source>
        <dbReference type="EMBL" id="RCX29871.1"/>
    </source>
</evidence>